<name>A0A9E5JST5_9GAMM</name>
<organism evidence="2 3">
    <name type="scientific">Pseudomaricurvus hydrocarbonicus</name>
    <dbReference type="NCBI Taxonomy" id="1470433"/>
    <lineage>
        <taxon>Bacteria</taxon>
        <taxon>Pseudomonadati</taxon>
        <taxon>Pseudomonadota</taxon>
        <taxon>Gammaproteobacteria</taxon>
        <taxon>Cellvibrionales</taxon>
        <taxon>Cellvibrionaceae</taxon>
        <taxon>Pseudomaricurvus</taxon>
    </lineage>
</organism>
<dbReference type="EMBL" id="JAAONZ010000001">
    <property type="protein sequence ID" value="NHO64225.1"/>
    <property type="molecule type" value="Genomic_DNA"/>
</dbReference>
<dbReference type="PROSITE" id="PS51257">
    <property type="entry name" value="PROKAR_LIPOPROTEIN"/>
    <property type="match status" value="1"/>
</dbReference>
<evidence type="ECO:0000313" key="2">
    <source>
        <dbReference type="EMBL" id="NHO64225.1"/>
    </source>
</evidence>
<dbReference type="Gene3D" id="3.30.160.670">
    <property type="match status" value="1"/>
</dbReference>
<comment type="caution">
    <text evidence="2">The sequence shown here is derived from an EMBL/GenBank/DDBJ whole genome shotgun (WGS) entry which is preliminary data.</text>
</comment>
<proteinExistence type="predicted"/>
<reference evidence="2" key="1">
    <citation type="submission" date="2020-03" db="EMBL/GenBank/DDBJ databases">
        <authorList>
            <person name="Guo F."/>
        </authorList>
    </citation>
    <scope>NUCLEOTIDE SEQUENCE</scope>
    <source>
        <strain evidence="2">JCM 30134</strain>
    </source>
</reference>
<accession>A0A9E5JST5</accession>
<keyword evidence="3" id="KW-1185">Reference proteome</keyword>
<dbReference type="Proteomes" id="UP000787472">
    <property type="component" value="Unassembled WGS sequence"/>
</dbReference>
<protein>
    <submittedName>
        <fullName evidence="2">DUF4136 domain-containing protein</fullName>
    </submittedName>
</protein>
<sequence>MRALPTMAPTSTVRPALTTGLWLILSTILLMGCSSNNVTVDSDYKAGVDFTQFKTYRWHQSSTGAKNYNGNDILDGRIRAAVDAELQAKGFRRLETGDIDFTVNYDVTTQAKTDVRSYNTYGGMAPGFSMGYGSGYYRYGYSMTYSTAPEVRTVHYEEGTFVLDVINRDNKLVWRGTAEGRLKKNLSVEEKRQSIKNVIAKVLANFPPQDAVK</sequence>
<evidence type="ECO:0000259" key="1">
    <source>
        <dbReference type="Pfam" id="PF13590"/>
    </source>
</evidence>
<dbReference type="AlphaFoldDB" id="A0A9E5JST5"/>
<dbReference type="RefSeq" id="WP_167181044.1">
    <property type="nucleotide sequence ID" value="NZ_JAAONZ010000001.1"/>
</dbReference>
<evidence type="ECO:0000313" key="3">
    <source>
        <dbReference type="Proteomes" id="UP000787472"/>
    </source>
</evidence>
<feature type="domain" description="DUF4136" evidence="1">
    <location>
        <begin position="40"/>
        <end position="208"/>
    </location>
</feature>
<gene>
    <name evidence="2" type="ORF">G8770_01530</name>
</gene>
<dbReference type="InterPro" id="IPR025411">
    <property type="entry name" value="DUF4136"/>
</dbReference>
<dbReference type="Pfam" id="PF13590">
    <property type="entry name" value="DUF4136"/>
    <property type="match status" value="1"/>
</dbReference>